<protein>
    <submittedName>
        <fullName evidence="2">Uncharacterized protein</fullName>
    </submittedName>
</protein>
<comment type="caution">
    <text evidence="2">The sequence shown here is derived from an EMBL/GenBank/DDBJ whole genome shotgun (WGS) entry which is preliminary data.</text>
</comment>
<dbReference type="STRING" id="391625.PPSIR1_13870"/>
<dbReference type="Proteomes" id="UP000005801">
    <property type="component" value="Unassembled WGS sequence"/>
</dbReference>
<dbReference type="eggNOG" id="COG1633">
    <property type="taxonomic scope" value="Bacteria"/>
</dbReference>
<dbReference type="AlphaFoldDB" id="A6G8V9"/>
<name>A6G8V9_9BACT</name>
<proteinExistence type="predicted"/>
<evidence type="ECO:0000313" key="3">
    <source>
        <dbReference type="Proteomes" id="UP000005801"/>
    </source>
</evidence>
<sequence>MAGLAVACDAPKHDDGHAAGHIGRIPPDHKRGHDHGHDHDQPNEHDPDVHANEERERCPSGTWCPEITDAKLFWVEGAEEDLRCPKRLVANPTVDMPVGDPRFKGFSRSIDMRAELDRQATLARRNAGESETCCYDWLDHCLGRPPLTHAGALVPPAAHEEWLARAQLEWFSVASFLRMARALARRGAPRALVAAHLRAAEQEQVHAELCCELAGVDPSALPPLPELEPLDDALLLREALVSGAIGESLAVGEALAAARHSTGRTRETWLRIAEDEAGHAALGLAVVAWWTARGGPGQLRAQLDELHAAGLGAQAEQVLRRIVTPVLEGLEAPPPARA</sequence>
<feature type="compositionally biased region" description="Basic and acidic residues" evidence="1">
    <location>
        <begin position="26"/>
        <end position="58"/>
    </location>
</feature>
<evidence type="ECO:0000313" key="2">
    <source>
        <dbReference type="EMBL" id="EDM77645.1"/>
    </source>
</evidence>
<feature type="region of interest" description="Disordered" evidence="1">
    <location>
        <begin position="1"/>
        <end position="60"/>
    </location>
</feature>
<accession>A6G8V9</accession>
<gene>
    <name evidence="2" type="ORF">PPSIR1_13870</name>
</gene>
<keyword evidence="3" id="KW-1185">Reference proteome</keyword>
<evidence type="ECO:0000256" key="1">
    <source>
        <dbReference type="SAM" id="MobiDB-lite"/>
    </source>
</evidence>
<dbReference type="EMBL" id="ABCS01000042">
    <property type="protein sequence ID" value="EDM77645.1"/>
    <property type="molecule type" value="Genomic_DNA"/>
</dbReference>
<dbReference type="SUPFAM" id="SSF47240">
    <property type="entry name" value="Ferritin-like"/>
    <property type="match status" value="1"/>
</dbReference>
<organism evidence="2 3">
    <name type="scientific">Plesiocystis pacifica SIR-1</name>
    <dbReference type="NCBI Taxonomy" id="391625"/>
    <lineage>
        <taxon>Bacteria</taxon>
        <taxon>Pseudomonadati</taxon>
        <taxon>Myxococcota</taxon>
        <taxon>Polyangia</taxon>
        <taxon>Nannocystales</taxon>
        <taxon>Nannocystaceae</taxon>
        <taxon>Plesiocystis</taxon>
    </lineage>
</organism>
<reference evidence="2 3" key="1">
    <citation type="submission" date="2007-06" db="EMBL/GenBank/DDBJ databases">
        <authorList>
            <person name="Shimkets L."/>
            <person name="Ferriera S."/>
            <person name="Johnson J."/>
            <person name="Kravitz S."/>
            <person name="Beeson K."/>
            <person name="Sutton G."/>
            <person name="Rogers Y.-H."/>
            <person name="Friedman R."/>
            <person name="Frazier M."/>
            <person name="Venter J.C."/>
        </authorList>
    </citation>
    <scope>NUCLEOTIDE SEQUENCE [LARGE SCALE GENOMIC DNA]</scope>
    <source>
        <strain evidence="2 3">SIR-1</strain>
    </source>
</reference>
<dbReference type="InterPro" id="IPR009078">
    <property type="entry name" value="Ferritin-like_SF"/>
</dbReference>